<feature type="transmembrane region" description="Helical" evidence="5">
    <location>
        <begin position="82"/>
        <end position="111"/>
    </location>
</feature>
<dbReference type="AlphaFoldDB" id="A0A4P6UUM3"/>
<evidence type="ECO:0000256" key="2">
    <source>
        <dbReference type="ARBA" id="ARBA00022692"/>
    </source>
</evidence>
<dbReference type="InterPro" id="IPR006977">
    <property type="entry name" value="Yip1_dom"/>
</dbReference>
<feature type="transmembrane region" description="Helical" evidence="5">
    <location>
        <begin position="162"/>
        <end position="186"/>
    </location>
</feature>
<gene>
    <name evidence="7" type="ORF">DKZ56_08490</name>
</gene>
<sequence length="235" mass="27056">MIYLKVTKIGGFGMNEMEISPQEYEKMNPFITIWRHPKKTTRYIIKEKNYFYIIIFLSLGYIGSTFTGFIDLGSDLDFLPLWALVLFTVILSPIFGIIGNAFSALGVWLIGKIFSGKGTYGQMFKAASLSVWPMIMLIPIYLLWMWVDPDSLFYFSNSDYSFISIIALLFTIAAFIWSIVIYIGAIAEAHQFSNWKSFFTILIFLIPLFIIFFIIVFIIFLIMIFLGIAFLSDIV</sequence>
<keyword evidence="8" id="KW-1185">Reference proteome</keyword>
<evidence type="ECO:0000313" key="8">
    <source>
        <dbReference type="Proteomes" id="UP000291151"/>
    </source>
</evidence>
<evidence type="ECO:0000313" key="7">
    <source>
        <dbReference type="EMBL" id="QBK25891.1"/>
    </source>
</evidence>
<dbReference type="Proteomes" id="UP000291151">
    <property type="component" value="Chromosome"/>
</dbReference>
<name>A0A4P6UUM3_9BACL</name>
<feature type="transmembrane region" description="Helical" evidence="5">
    <location>
        <begin position="49"/>
        <end position="70"/>
    </location>
</feature>
<dbReference type="EMBL" id="CP036528">
    <property type="protein sequence ID" value="QBK25891.1"/>
    <property type="molecule type" value="Genomic_DNA"/>
</dbReference>
<feature type="domain" description="Yip1" evidence="6">
    <location>
        <begin position="32"/>
        <end position="215"/>
    </location>
</feature>
<comment type="subcellular location">
    <subcellularLocation>
        <location evidence="1">Membrane</location>
        <topology evidence="1">Multi-pass membrane protein</topology>
    </subcellularLocation>
</comment>
<dbReference type="GO" id="GO:0016020">
    <property type="term" value="C:membrane"/>
    <property type="evidence" value="ECO:0007669"/>
    <property type="project" value="UniProtKB-SubCell"/>
</dbReference>
<feature type="transmembrane region" description="Helical" evidence="5">
    <location>
        <begin position="198"/>
        <end position="231"/>
    </location>
</feature>
<dbReference type="KEGG" id="uth:DKZ56_08490"/>
<evidence type="ECO:0000256" key="4">
    <source>
        <dbReference type="ARBA" id="ARBA00023136"/>
    </source>
</evidence>
<evidence type="ECO:0000256" key="3">
    <source>
        <dbReference type="ARBA" id="ARBA00022989"/>
    </source>
</evidence>
<accession>A0A4P6UUM3</accession>
<evidence type="ECO:0000256" key="5">
    <source>
        <dbReference type="SAM" id="Phobius"/>
    </source>
</evidence>
<evidence type="ECO:0000256" key="1">
    <source>
        <dbReference type="ARBA" id="ARBA00004141"/>
    </source>
</evidence>
<proteinExistence type="predicted"/>
<dbReference type="Pfam" id="PF04893">
    <property type="entry name" value="Yip1"/>
    <property type="match status" value="1"/>
</dbReference>
<keyword evidence="2 5" id="KW-0812">Transmembrane</keyword>
<organism evidence="7 8">
    <name type="scientific">Ureibacillus thermophilus</name>
    <dbReference type="NCBI Taxonomy" id="367743"/>
    <lineage>
        <taxon>Bacteria</taxon>
        <taxon>Bacillati</taxon>
        <taxon>Bacillota</taxon>
        <taxon>Bacilli</taxon>
        <taxon>Bacillales</taxon>
        <taxon>Caryophanaceae</taxon>
        <taxon>Ureibacillus</taxon>
    </lineage>
</organism>
<feature type="transmembrane region" description="Helical" evidence="5">
    <location>
        <begin position="123"/>
        <end position="142"/>
    </location>
</feature>
<keyword evidence="3 5" id="KW-1133">Transmembrane helix</keyword>
<protein>
    <submittedName>
        <fullName evidence="7">YIP1 family protein</fullName>
    </submittedName>
</protein>
<evidence type="ECO:0000259" key="6">
    <source>
        <dbReference type="Pfam" id="PF04893"/>
    </source>
</evidence>
<reference evidence="7 8" key="1">
    <citation type="submission" date="2019-02" db="EMBL/GenBank/DDBJ databases">
        <title>Ureibacillus thermophilus.</title>
        <authorList>
            <person name="Sunny J.S."/>
            <person name="Natarajan A."/>
            <person name="Saleena L.M."/>
        </authorList>
    </citation>
    <scope>NUCLEOTIDE SEQUENCE [LARGE SCALE GENOMIC DNA]</scope>
    <source>
        <strain evidence="7 8">LM102</strain>
    </source>
</reference>
<keyword evidence="4 5" id="KW-0472">Membrane</keyword>